<protein>
    <submittedName>
        <fullName evidence="1">1207_t:CDS:1</fullName>
    </submittedName>
</protein>
<accession>A0A9N8YMB0</accession>
<evidence type="ECO:0000313" key="1">
    <source>
        <dbReference type="EMBL" id="CAG8433643.1"/>
    </source>
</evidence>
<keyword evidence="2" id="KW-1185">Reference proteome</keyword>
<gene>
    <name evidence="1" type="ORF">AGERDE_LOCUS196</name>
</gene>
<proteinExistence type="predicted"/>
<evidence type="ECO:0000313" key="2">
    <source>
        <dbReference type="Proteomes" id="UP000789831"/>
    </source>
</evidence>
<dbReference type="GO" id="GO:0003824">
    <property type="term" value="F:catalytic activity"/>
    <property type="evidence" value="ECO:0007669"/>
    <property type="project" value="InterPro"/>
</dbReference>
<dbReference type="Gene3D" id="3.20.10.10">
    <property type="entry name" value="D-amino Acid Aminotransferase, subunit A, domain 2"/>
    <property type="match status" value="1"/>
</dbReference>
<feature type="non-terminal residue" evidence="1">
    <location>
        <position position="318"/>
    </location>
</feature>
<dbReference type="OrthoDB" id="59470at2759"/>
<name>A0A9N8YMB0_9GLOM</name>
<sequence>MDIPFSVLIERAVEPTSSGEDIFANTKPLFEVKKLYLSPSDFILKYPRGAYTSARTVNKRSIMDFNGHIDRIAKSLQLMKFTLPKNNNDKNDVEPSHITQSLADYRDPEKLRKFVLPLLKEGLKEYFQLDSLIEAKEAKVTVFVFYSFEESRPRLIVHISRLNSPKSPKCKVEIYGEPRKLAMAKDSQWVRDRKVIEESLPPGYDEVLLFDSQTQNVYEGLSSNFFVVLPNPDEQQHSMLITAPLKYVLEGTIMKIVVKICERDNIDFRYEFPNIRDIGKWQGALVLPIELLSFRDGSRPTIELPKDNHPIIEHVREE</sequence>
<dbReference type="InterPro" id="IPR036038">
    <property type="entry name" value="Aminotransferase-like"/>
</dbReference>
<comment type="caution">
    <text evidence="1">The sequence shown here is derived from an EMBL/GenBank/DDBJ whole genome shotgun (WGS) entry which is preliminary data.</text>
</comment>
<dbReference type="AlphaFoldDB" id="A0A9N8YMB0"/>
<dbReference type="EMBL" id="CAJVPL010000008">
    <property type="protein sequence ID" value="CAG8433643.1"/>
    <property type="molecule type" value="Genomic_DNA"/>
</dbReference>
<dbReference type="SUPFAM" id="SSF56752">
    <property type="entry name" value="D-aminoacid aminotransferase-like PLP-dependent enzymes"/>
    <property type="match status" value="1"/>
</dbReference>
<reference evidence="1" key="1">
    <citation type="submission" date="2021-06" db="EMBL/GenBank/DDBJ databases">
        <authorList>
            <person name="Kallberg Y."/>
            <person name="Tangrot J."/>
            <person name="Rosling A."/>
        </authorList>
    </citation>
    <scope>NUCLEOTIDE SEQUENCE</scope>
    <source>
        <strain evidence="1">MT106</strain>
    </source>
</reference>
<dbReference type="Pfam" id="PF01063">
    <property type="entry name" value="Aminotran_4"/>
    <property type="match status" value="1"/>
</dbReference>
<dbReference type="PANTHER" id="PTHR47703">
    <property type="entry name" value="D-AMINOACID AMINOTRANSFERASE-LIKE PLP-DEPENDENT ENZYMES SUPERFAMILY PROTEIN"/>
    <property type="match status" value="1"/>
</dbReference>
<dbReference type="PANTHER" id="PTHR47703:SF2">
    <property type="entry name" value="D-AMINOACID AMINOTRANSFERASE-LIKE PLP-DEPENDENT ENZYMES SUPERFAMILY PROTEIN"/>
    <property type="match status" value="1"/>
</dbReference>
<dbReference type="InterPro" id="IPR043132">
    <property type="entry name" value="BCAT-like_C"/>
</dbReference>
<organism evidence="1 2">
    <name type="scientific">Ambispora gerdemannii</name>
    <dbReference type="NCBI Taxonomy" id="144530"/>
    <lineage>
        <taxon>Eukaryota</taxon>
        <taxon>Fungi</taxon>
        <taxon>Fungi incertae sedis</taxon>
        <taxon>Mucoromycota</taxon>
        <taxon>Glomeromycotina</taxon>
        <taxon>Glomeromycetes</taxon>
        <taxon>Archaeosporales</taxon>
        <taxon>Ambisporaceae</taxon>
        <taxon>Ambispora</taxon>
    </lineage>
</organism>
<dbReference type="InterPro" id="IPR001544">
    <property type="entry name" value="Aminotrans_IV"/>
</dbReference>
<dbReference type="Proteomes" id="UP000789831">
    <property type="component" value="Unassembled WGS sequence"/>
</dbReference>